<dbReference type="SUPFAM" id="SSF81301">
    <property type="entry name" value="Nucleotidyltransferase"/>
    <property type="match status" value="1"/>
</dbReference>
<protein>
    <submittedName>
        <fullName evidence="2">Predicted nucleotidyltransferase</fullName>
    </submittedName>
</protein>
<proteinExistence type="predicted"/>
<dbReference type="AlphaFoldDB" id="A0A521CP12"/>
<feature type="domain" description="Polymerase beta nucleotidyltransferase" evidence="1">
    <location>
        <begin position="14"/>
        <end position="100"/>
    </location>
</feature>
<dbReference type="RefSeq" id="WP_142603263.1">
    <property type="nucleotide sequence ID" value="NZ_FXSZ01000004.1"/>
</dbReference>
<dbReference type="Pfam" id="PF18765">
    <property type="entry name" value="Polbeta"/>
    <property type="match status" value="1"/>
</dbReference>
<gene>
    <name evidence="2" type="ORF">SAMN06265350_104243</name>
</gene>
<evidence type="ECO:0000259" key="1">
    <source>
        <dbReference type="Pfam" id="PF18765"/>
    </source>
</evidence>
<dbReference type="InterPro" id="IPR043519">
    <property type="entry name" value="NT_sf"/>
</dbReference>
<dbReference type="EMBL" id="FXSZ01000004">
    <property type="protein sequence ID" value="SMO61194.1"/>
    <property type="molecule type" value="Genomic_DNA"/>
</dbReference>
<evidence type="ECO:0000313" key="2">
    <source>
        <dbReference type="EMBL" id="SMO61194.1"/>
    </source>
</evidence>
<name>A0A521CP12_9SPHI</name>
<accession>A0A521CP12</accession>
<organism evidence="2 3">
    <name type="scientific">Solitalea koreensis</name>
    <dbReference type="NCBI Taxonomy" id="543615"/>
    <lineage>
        <taxon>Bacteria</taxon>
        <taxon>Pseudomonadati</taxon>
        <taxon>Bacteroidota</taxon>
        <taxon>Sphingobacteriia</taxon>
        <taxon>Sphingobacteriales</taxon>
        <taxon>Sphingobacteriaceae</taxon>
        <taxon>Solitalea</taxon>
    </lineage>
</organism>
<sequence length="111" mass="12977">METENLDHQLAYIEEVKQILLDQKGIEEYAVFLYGSRARGSHHRRSDIDIGVLGKQEMDSFLKADLEQKLEDSNVPVFISLVDFYRVDKAFKQEALKNIQIWNCPNDIQLY</sequence>
<dbReference type="InterPro" id="IPR041633">
    <property type="entry name" value="Polbeta"/>
</dbReference>
<keyword evidence="3" id="KW-1185">Reference proteome</keyword>
<dbReference type="CDD" id="cd05403">
    <property type="entry name" value="NT_KNTase_like"/>
    <property type="match status" value="1"/>
</dbReference>
<dbReference type="Gene3D" id="3.30.460.10">
    <property type="entry name" value="Beta Polymerase, domain 2"/>
    <property type="match status" value="1"/>
</dbReference>
<dbReference type="OrthoDB" id="9803106at2"/>
<evidence type="ECO:0000313" key="3">
    <source>
        <dbReference type="Proteomes" id="UP000315971"/>
    </source>
</evidence>
<reference evidence="2 3" key="1">
    <citation type="submission" date="2017-05" db="EMBL/GenBank/DDBJ databases">
        <authorList>
            <person name="Varghese N."/>
            <person name="Submissions S."/>
        </authorList>
    </citation>
    <scope>NUCLEOTIDE SEQUENCE [LARGE SCALE GENOMIC DNA]</scope>
    <source>
        <strain evidence="2 3">DSM 21342</strain>
    </source>
</reference>
<dbReference type="GO" id="GO:0016740">
    <property type="term" value="F:transferase activity"/>
    <property type="evidence" value="ECO:0007669"/>
    <property type="project" value="UniProtKB-KW"/>
</dbReference>
<dbReference type="Proteomes" id="UP000315971">
    <property type="component" value="Unassembled WGS sequence"/>
</dbReference>
<keyword evidence="2" id="KW-0808">Transferase</keyword>